<dbReference type="Proteomes" id="UP000828048">
    <property type="component" value="Chromosome 6"/>
</dbReference>
<name>A0ACB7XDQ7_9ERIC</name>
<comment type="caution">
    <text evidence="1">The sequence shown here is derived from an EMBL/GenBank/DDBJ whole genome shotgun (WGS) entry which is preliminary data.</text>
</comment>
<gene>
    <name evidence="1" type="ORF">Vadar_032701</name>
</gene>
<accession>A0ACB7XDQ7</accession>
<proteinExistence type="predicted"/>
<sequence>MHWVSHLCTKPRYLLKLFFSKADRCHQLLSTATGIWAANTTNATTATTTTAKHHHRLLLLLSLCSDPKHLYQTHGFMIRNGLLDHNILLLSRFIDACFSLGLSEYGYLAFTHNKKTAFKSNPPPQNIIYLFNAMIKALSRQPHSAKDAILLFNDIRLVPGLRPDSYSFPFALKAVLRLSSIQLGRQIHCQALGSGLDSDVHVSTALIQMYASCREGCVVDAQKLFDGMCVRDVASWNAIIAGYVKAGDVDGARHLLERMPKRNVISWTCVIAGYAQVDRPSDAISMFRRMQLDGVEPDEVAMLAVLSACASLGTLELGEWIHNYVDTHRLHKTVPLNNALIDIHVGLVEMGRWYFNSMDSRYGIKPKIEHYGCMVDLLGRSGCLREAHELAMGMPYRANSAIWGSLLAASRMHGDVELAERSLQHLIMVEPHNSGNYTLLSNTYAAVGRWNESGMMRRVMRDSGVIKSPGGSSIELNYRVHEFIAGGRSHPESGRIYEVLSRIIVHLKIAGKMHREPSEMLES</sequence>
<organism evidence="1 2">
    <name type="scientific">Vaccinium darrowii</name>
    <dbReference type="NCBI Taxonomy" id="229202"/>
    <lineage>
        <taxon>Eukaryota</taxon>
        <taxon>Viridiplantae</taxon>
        <taxon>Streptophyta</taxon>
        <taxon>Embryophyta</taxon>
        <taxon>Tracheophyta</taxon>
        <taxon>Spermatophyta</taxon>
        <taxon>Magnoliopsida</taxon>
        <taxon>eudicotyledons</taxon>
        <taxon>Gunneridae</taxon>
        <taxon>Pentapetalae</taxon>
        <taxon>asterids</taxon>
        <taxon>Ericales</taxon>
        <taxon>Ericaceae</taxon>
        <taxon>Vaccinioideae</taxon>
        <taxon>Vaccinieae</taxon>
        <taxon>Vaccinium</taxon>
    </lineage>
</organism>
<dbReference type="EMBL" id="CM037156">
    <property type="protein sequence ID" value="KAH7838917.1"/>
    <property type="molecule type" value="Genomic_DNA"/>
</dbReference>
<evidence type="ECO:0000313" key="2">
    <source>
        <dbReference type="Proteomes" id="UP000828048"/>
    </source>
</evidence>
<evidence type="ECO:0000313" key="1">
    <source>
        <dbReference type="EMBL" id="KAH7838917.1"/>
    </source>
</evidence>
<keyword evidence="2" id="KW-1185">Reference proteome</keyword>
<reference evidence="1 2" key="1">
    <citation type="journal article" date="2021" name="Hortic Res">
        <title>High-quality reference genome and annotation aids understanding of berry development for evergreen blueberry (Vaccinium darrowii).</title>
        <authorList>
            <person name="Yu J."/>
            <person name="Hulse-Kemp A.M."/>
            <person name="Babiker E."/>
            <person name="Staton M."/>
        </authorList>
    </citation>
    <scope>NUCLEOTIDE SEQUENCE [LARGE SCALE GENOMIC DNA]</scope>
    <source>
        <strain evidence="2">cv. NJ 8807/NJ 8810</strain>
        <tissue evidence="1">Young leaf</tissue>
    </source>
</reference>
<protein>
    <submittedName>
        <fullName evidence="1">Uncharacterized protein</fullName>
    </submittedName>
</protein>